<proteinExistence type="predicted"/>
<protein>
    <submittedName>
        <fullName evidence="1">Uncharacterized protein</fullName>
    </submittedName>
</protein>
<comment type="caution">
    <text evidence="1">The sequence shown here is derived from an EMBL/GenBank/DDBJ whole genome shotgun (WGS) entry which is preliminary data.</text>
</comment>
<reference evidence="1 2" key="1">
    <citation type="submission" date="2021-04" db="EMBL/GenBank/DDBJ databases">
        <authorList>
            <person name="Ivanova A."/>
        </authorList>
    </citation>
    <scope>NUCLEOTIDE SEQUENCE [LARGE SCALE GENOMIC DNA]</scope>
    <source>
        <strain evidence="1 2">G18</strain>
    </source>
</reference>
<evidence type="ECO:0000313" key="2">
    <source>
        <dbReference type="Proteomes" id="UP000676565"/>
    </source>
</evidence>
<dbReference type="RefSeq" id="WP_210652789.1">
    <property type="nucleotide sequence ID" value="NZ_JAGKQQ010000001.1"/>
</dbReference>
<dbReference type="Proteomes" id="UP000676565">
    <property type="component" value="Unassembled WGS sequence"/>
</dbReference>
<gene>
    <name evidence="1" type="ORF">J8F10_05155</name>
</gene>
<accession>A0ABS5BLT1</accession>
<name>A0ABS5BLT1_9BACT</name>
<organism evidence="1 2">
    <name type="scientific">Gemmata palustris</name>
    <dbReference type="NCBI Taxonomy" id="2822762"/>
    <lineage>
        <taxon>Bacteria</taxon>
        <taxon>Pseudomonadati</taxon>
        <taxon>Planctomycetota</taxon>
        <taxon>Planctomycetia</taxon>
        <taxon>Gemmatales</taxon>
        <taxon>Gemmataceae</taxon>
        <taxon>Gemmata</taxon>
    </lineage>
</organism>
<evidence type="ECO:0000313" key="1">
    <source>
        <dbReference type="EMBL" id="MBP3954670.1"/>
    </source>
</evidence>
<sequence length="79" mass="8528">MPVSVADLNVPPFREASFLPNGKSDTIDPWGKTYRLTLVHQPDGIKCVLVQTTAPDGVQISQFGIGAEKAFPKFLGVSK</sequence>
<dbReference type="EMBL" id="JAGKQQ010000001">
    <property type="protein sequence ID" value="MBP3954670.1"/>
    <property type="molecule type" value="Genomic_DNA"/>
</dbReference>
<keyword evidence="2" id="KW-1185">Reference proteome</keyword>